<protein>
    <submittedName>
        <fullName evidence="2">Uncharacterized protein</fullName>
    </submittedName>
</protein>
<organism evidence="3">
    <name type="scientific">Acromyrmex echinatior</name>
    <name type="common">Panamanian leafcutter ant</name>
    <name type="synonym">Acromyrmex octospinosus echinatior</name>
    <dbReference type="NCBI Taxonomy" id="103372"/>
    <lineage>
        <taxon>Eukaryota</taxon>
        <taxon>Metazoa</taxon>
        <taxon>Ecdysozoa</taxon>
        <taxon>Arthropoda</taxon>
        <taxon>Hexapoda</taxon>
        <taxon>Insecta</taxon>
        <taxon>Pterygota</taxon>
        <taxon>Neoptera</taxon>
        <taxon>Endopterygota</taxon>
        <taxon>Hymenoptera</taxon>
        <taxon>Apocrita</taxon>
        <taxon>Aculeata</taxon>
        <taxon>Formicoidea</taxon>
        <taxon>Formicidae</taxon>
        <taxon>Myrmicinae</taxon>
        <taxon>Acromyrmex</taxon>
    </lineage>
</organism>
<evidence type="ECO:0000313" key="3">
    <source>
        <dbReference type="Proteomes" id="UP000007755"/>
    </source>
</evidence>
<accession>F4WA31</accession>
<name>F4WA31_ACREC</name>
<dbReference type="AlphaFoldDB" id="F4WA31"/>
<dbReference type="EMBL" id="GL888037">
    <property type="protein sequence ID" value="EGI68961.1"/>
    <property type="molecule type" value="Genomic_DNA"/>
</dbReference>
<keyword evidence="3" id="KW-1185">Reference proteome</keyword>
<keyword evidence="1" id="KW-0175">Coiled coil</keyword>
<evidence type="ECO:0000256" key="1">
    <source>
        <dbReference type="SAM" id="Coils"/>
    </source>
</evidence>
<proteinExistence type="predicted"/>
<feature type="coiled-coil region" evidence="1">
    <location>
        <begin position="5"/>
        <end position="33"/>
    </location>
</feature>
<evidence type="ECO:0000313" key="2">
    <source>
        <dbReference type="EMBL" id="EGI68961.1"/>
    </source>
</evidence>
<sequence length="150" mass="17388">MQCIISQKKQVLIKEEEEEEEEKEDQVMQKKWENMDYVQAFRINDTKRYITRTYTRQYCANVGKRNTKEGRNKQERRDPSLYIPRSIPRRSGCHRTDTGIMAADLYANGSLKSTSASIAMILQCTRDDTVISSNVYDDVSDDTPNAAVQH</sequence>
<dbReference type="Proteomes" id="UP000007755">
    <property type="component" value="Unassembled WGS sequence"/>
</dbReference>
<dbReference type="OrthoDB" id="8693905at2759"/>
<gene>
    <name evidence="2" type="ORF">G5I_02345</name>
</gene>
<reference evidence="2" key="1">
    <citation type="submission" date="2011-02" db="EMBL/GenBank/DDBJ databases">
        <title>The genome of the leaf-cutting ant Acromyrmex echinatior suggests key adaptations to social evolution and fungus farming.</title>
        <authorList>
            <person name="Nygaard S."/>
            <person name="Zhang G."/>
        </authorList>
    </citation>
    <scope>NUCLEOTIDE SEQUENCE</scope>
</reference>
<dbReference type="InParanoid" id="F4WA31"/>